<dbReference type="Pfam" id="PF00535">
    <property type="entry name" value="Glycos_transf_2"/>
    <property type="match status" value="1"/>
</dbReference>
<proteinExistence type="predicted"/>
<dbReference type="InterPro" id="IPR029044">
    <property type="entry name" value="Nucleotide-diphossugar_trans"/>
</dbReference>
<dbReference type="InterPro" id="IPR054028">
    <property type="entry name" value="TarS/TarP_linker"/>
</dbReference>
<dbReference type="PANTHER" id="PTHR22916">
    <property type="entry name" value="GLYCOSYLTRANSFERASE"/>
    <property type="match status" value="1"/>
</dbReference>
<evidence type="ECO:0000313" key="3">
    <source>
        <dbReference type="EMBL" id="MFI7261875.1"/>
    </source>
</evidence>
<keyword evidence="3" id="KW-0328">Glycosyltransferase</keyword>
<feature type="domain" description="TarS/TarP linker" evidence="2">
    <location>
        <begin position="233"/>
        <end position="322"/>
    </location>
</feature>
<accession>A0ABW7ZG94</accession>
<keyword evidence="4" id="KW-1185">Reference proteome</keyword>
<feature type="domain" description="Glycosyltransferase 2-like" evidence="1">
    <location>
        <begin position="10"/>
        <end position="134"/>
    </location>
</feature>
<reference evidence="3 4" key="1">
    <citation type="submission" date="2024-10" db="EMBL/GenBank/DDBJ databases">
        <title>The Natural Products Discovery Center: Release of the First 8490 Sequenced Strains for Exploring Actinobacteria Biosynthetic Diversity.</title>
        <authorList>
            <person name="Kalkreuter E."/>
            <person name="Kautsar S.A."/>
            <person name="Yang D."/>
            <person name="Bader C.D."/>
            <person name="Teijaro C.N."/>
            <person name="Fluegel L."/>
            <person name="Davis C.M."/>
            <person name="Simpson J.R."/>
            <person name="Lauterbach L."/>
            <person name="Steele A.D."/>
            <person name="Gui C."/>
            <person name="Meng S."/>
            <person name="Li G."/>
            <person name="Viehrig K."/>
            <person name="Ye F."/>
            <person name="Su P."/>
            <person name="Kiefer A.F."/>
            <person name="Nichols A."/>
            <person name="Cepeda A.J."/>
            <person name="Yan W."/>
            <person name="Fan B."/>
            <person name="Jiang Y."/>
            <person name="Adhikari A."/>
            <person name="Zheng C.-J."/>
            <person name="Schuster L."/>
            <person name="Cowan T.M."/>
            <person name="Smanski M.J."/>
            <person name="Chevrette M.G."/>
            <person name="De Carvalho L.P.S."/>
            <person name="Shen B."/>
        </authorList>
    </citation>
    <scope>NUCLEOTIDE SEQUENCE [LARGE SCALE GENOMIC DNA]</scope>
    <source>
        <strain evidence="3 4">NPDC049845</strain>
    </source>
</reference>
<dbReference type="RefSeq" id="WP_396767999.1">
    <property type="nucleotide sequence ID" value="NZ_JBITLA010000001.1"/>
</dbReference>
<comment type="caution">
    <text evidence="3">The sequence shown here is derived from an EMBL/GenBank/DDBJ whole genome shotgun (WGS) entry which is preliminary data.</text>
</comment>
<name>A0ABW7ZG94_9ACTN</name>
<dbReference type="InterPro" id="IPR001173">
    <property type="entry name" value="Glyco_trans_2-like"/>
</dbReference>
<dbReference type="Proteomes" id="UP001612812">
    <property type="component" value="Unassembled WGS sequence"/>
</dbReference>
<protein>
    <submittedName>
        <fullName evidence="3">Glycosyltransferase</fullName>
        <ecNumber evidence="3">2.4.-.-</ecNumber>
    </submittedName>
</protein>
<organism evidence="3 4">
    <name type="scientific">Micromonospora maritima</name>
    <dbReference type="NCBI Taxonomy" id="986711"/>
    <lineage>
        <taxon>Bacteria</taxon>
        <taxon>Bacillati</taxon>
        <taxon>Actinomycetota</taxon>
        <taxon>Actinomycetes</taxon>
        <taxon>Micromonosporales</taxon>
        <taxon>Micromonosporaceae</taxon>
        <taxon>Micromonospora</taxon>
    </lineage>
</organism>
<dbReference type="SUPFAM" id="SSF53448">
    <property type="entry name" value="Nucleotide-diphospho-sugar transferases"/>
    <property type="match status" value="1"/>
</dbReference>
<dbReference type="PANTHER" id="PTHR22916:SF3">
    <property type="entry name" value="UDP-GLCNAC:BETAGAL BETA-1,3-N-ACETYLGLUCOSAMINYLTRANSFERASE-LIKE PROTEIN 1"/>
    <property type="match status" value="1"/>
</dbReference>
<dbReference type="GO" id="GO:0016757">
    <property type="term" value="F:glycosyltransferase activity"/>
    <property type="evidence" value="ECO:0007669"/>
    <property type="project" value="UniProtKB-KW"/>
</dbReference>
<keyword evidence="3" id="KW-0808">Transferase</keyword>
<dbReference type="EC" id="2.4.-.-" evidence="3"/>
<dbReference type="CDD" id="cd00761">
    <property type="entry name" value="Glyco_tranf_GTA_type"/>
    <property type="match status" value="1"/>
</dbReference>
<evidence type="ECO:0000313" key="4">
    <source>
        <dbReference type="Proteomes" id="UP001612812"/>
    </source>
</evidence>
<dbReference type="Gene3D" id="3.90.550.10">
    <property type="entry name" value="Spore Coat Polysaccharide Biosynthesis Protein SpsA, Chain A"/>
    <property type="match status" value="1"/>
</dbReference>
<dbReference type="Pfam" id="PF22181">
    <property type="entry name" value="TarS_linker"/>
    <property type="match status" value="1"/>
</dbReference>
<gene>
    <name evidence="3" type="ORF">ACIBP4_06100</name>
</gene>
<evidence type="ECO:0000259" key="2">
    <source>
        <dbReference type="Pfam" id="PF22181"/>
    </source>
</evidence>
<evidence type="ECO:0000259" key="1">
    <source>
        <dbReference type="Pfam" id="PF00535"/>
    </source>
</evidence>
<sequence>MSAGTVPDVTVVVAVYNTMPYLTACLDSLLAQTIGRDRLEVVAVDDGSTDGSGAELDRYAARHPETVRVIHQANSGGPAAPSNVALDHARGRYVFFIGSDDHLGPEALERLVTAADRWDSDVVLGRMVGTNKRYVHQAVYASTQERLDLFDSALPWSLSNTKLFRRDLIERYGLRYRTDMPMGSDQPFTLEACFRAKKVSVLADYEFYYAVKRDNAQNITYASRFSERLRCAEELVGFVAGLIEPGPRRDAVLVRHFTWEVAKLLRAEFLALAPDVQQHVHDRIRKLAEAYLTEGVLARMAPEERLRLAVARDGDLAALRELIDQQADRTLPEVTVVDDRWYAQHVGFRDPAFGYPDEWFDVTERAATVLAKLTATGLAWGRDAAGARALVVTARSRRAELAELSAEALRVSVGDLTGVTSVTPDAPGTVVRTDFAMDRLLAVVAANGERRTVRAEVSALGGAGSAPLRTDRPVAAPRRLARHGVRLHLVTPTTNHKGQVIVAITPVTPGRFLARLRRIWPSGGK</sequence>
<dbReference type="EMBL" id="JBITLE010000002">
    <property type="protein sequence ID" value="MFI7261875.1"/>
    <property type="molecule type" value="Genomic_DNA"/>
</dbReference>